<comment type="caution">
    <text evidence="2">The sequence shown here is derived from an EMBL/GenBank/DDBJ whole genome shotgun (WGS) entry which is preliminary data.</text>
</comment>
<feature type="region of interest" description="Disordered" evidence="1">
    <location>
        <begin position="1"/>
        <end position="20"/>
    </location>
</feature>
<gene>
    <name evidence="2" type="ORF">S01H1_67084</name>
</gene>
<evidence type="ECO:0000256" key="1">
    <source>
        <dbReference type="SAM" id="MobiDB-lite"/>
    </source>
</evidence>
<feature type="compositionally biased region" description="Polar residues" evidence="1">
    <location>
        <begin position="1"/>
        <end position="12"/>
    </location>
</feature>
<evidence type="ECO:0008006" key="3">
    <source>
        <dbReference type="Google" id="ProtNLM"/>
    </source>
</evidence>
<evidence type="ECO:0000313" key="2">
    <source>
        <dbReference type="EMBL" id="GAG35757.1"/>
    </source>
</evidence>
<reference evidence="2" key="1">
    <citation type="journal article" date="2014" name="Front. Microbiol.">
        <title>High frequency of phylogenetically diverse reductive dehalogenase-homologous genes in deep subseafloor sedimentary metagenomes.</title>
        <authorList>
            <person name="Kawai M."/>
            <person name="Futagami T."/>
            <person name="Toyoda A."/>
            <person name="Takaki Y."/>
            <person name="Nishi S."/>
            <person name="Hori S."/>
            <person name="Arai W."/>
            <person name="Tsubouchi T."/>
            <person name="Morono Y."/>
            <person name="Uchiyama I."/>
            <person name="Ito T."/>
            <person name="Fujiyama A."/>
            <person name="Inagaki F."/>
            <person name="Takami H."/>
        </authorList>
    </citation>
    <scope>NUCLEOTIDE SEQUENCE</scope>
    <source>
        <strain evidence="2">Expedition CK06-06</strain>
    </source>
</reference>
<name>X0XK81_9ZZZZ</name>
<organism evidence="2">
    <name type="scientific">marine sediment metagenome</name>
    <dbReference type="NCBI Taxonomy" id="412755"/>
    <lineage>
        <taxon>unclassified sequences</taxon>
        <taxon>metagenomes</taxon>
        <taxon>ecological metagenomes</taxon>
    </lineage>
</organism>
<proteinExistence type="predicted"/>
<accession>X0XK81</accession>
<protein>
    <recommendedName>
        <fullName evidence="3">DUF1059 domain-containing protein</fullName>
    </recommendedName>
</protein>
<dbReference type="EMBL" id="BARS01044397">
    <property type="protein sequence ID" value="GAG35757.1"/>
    <property type="molecule type" value="Genomic_DNA"/>
</dbReference>
<dbReference type="AlphaFoldDB" id="X0XK81"/>
<sequence>MASYSLSCSDTGTDCPGSFTTETRDELMEHVKMHAQSAHPEMTLDEATVQQMQGLVREG</sequence>
<dbReference type="InterPro" id="IPR009409">
    <property type="entry name" value="DUF1059"/>
</dbReference>
<dbReference type="Pfam" id="PF06348">
    <property type="entry name" value="DUF1059"/>
    <property type="match status" value="1"/>
</dbReference>